<proteinExistence type="predicted"/>
<sequence length="59" mass="6459">MENLAQNHSSRREFMGQLGLLTAASFLPETVFGTAKPHFEISLAESSKIISPFLPIQIG</sequence>
<keyword evidence="2" id="KW-1185">Reference proteome</keyword>
<dbReference type="RefSeq" id="WP_184134104.1">
    <property type="nucleotide sequence ID" value="NZ_JACHKT010000014.1"/>
</dbReference>
<evidence type="ECO:0000313" key="1">
    <source>
        <dbReference type="EMBL" id="MBB6003576.1"/>
    </source>
</evidence>
<dbReference type="AlphaFoldDB" id="A0A841EKV9"/>
<dbReference type="Proteomes" id="UP000524404">
    <property type="component" value="Unassembled WGS sequence"/>
</dbReference>
<evidence type="ECO:0000313" key="2">
    <source>
        <dbReference type="Proteomes" id="UP000524404"/>
    </source>
</evidence>
<gene>
    <name evidence="1" type="ORF">HNP25_002234</name>
</gene>
<reference evidence="1 2" key="1">
    <citation type="submission" date="2020-08" db="EMBL/GenBank/DDBJ databases">
        <title>Functional genomics of gut bacteria from endangered species of beetles.</title>
        <authorList>
            <person name="Carlos-Shanley C."/>
        </authorList>
    </citation>
    <scope>NUCLEOTIDE SEQUENCE [LARGE SCALE GENOMIC DNA]</scope>
    <source>
        <strain evidence="1 2">S00070</strain>
    </source>
</reference>
<accession>A0A841EKV9</accession>
<organism evidence="1 2">
    <name type="scientific">Arcicella rosea</name>
    <dbReference type="NCBI Taxonomy" id="502909"/>
    <lineage>
        <taxon>Bacteria</taxon>
        <taxon>Pseudomonadati</taxon>
        <taxon>Bacteroidota</taxon>
        <taxon>Cytophagia</taxon>
        <taxon>Cytophagales</taxon>
        <taxon>Flectobacillaceae</taxon>
        <taxon>Arcicella</taxon>
    </lineage>
</organism>
<comment type="caution">
    <text evidence="1">The sequence shown here is derived from an EMBL/GenBank/DDBJ whole genome shotgun (WGS) entry which is preliminary data.</text>
</comment>
<protein>
    <recommendedName>
        <fullName evidence="3">Tat (Twin-arginine translocation) pathway signal sequence</fullName>
    </recommendedName>
</protein>
<name>A0A841EKV9_9BACT</name>
<dbReference type="EMBL" id="JACHKT010000014">
    <property type="protein sequence ID" value="MBB6003576.1"/>
    <property type="molecule type" value="Genomic_DNA"/>
</dbReference>
<evidence type="ECO:0008006" key="3">
    <source>
        <dbReference type="Google" id="ProtNLM"/>
    </source>
</evidence>